<keyword evidence="5" id="KW-0904">Protein phosphatase</keyword>
<feature type="compositionally biased region" description="Basic and acidic residues" evidence="12">
    <location>
        <begin position="329"/>
        <end position="352"/>
    </location>
</feature>
<dbReference type="RefSeq" id="WP_319157801.1">
    <property type="nucleotide sequence ID" value="NZ_CP138359.1"/>
</dbReference>
<dbReference type="InterPro" id="IPR015655">
    <property type="entry name" value="PP2C"/>
</dbReference>
<feature type="region of interest" description="Disordered" evidence="12">
    <location>
        <begin position="461"/>
        <end position="505"/>
    </location>
</feature>
<comment type="catalytic activity">
    <reaction evidence="7">
        <text>O-phospho-L-seryl-[protein] + H2O = L-seryl-[protein] + phosphate</text>
        <dbReference type="Rhea" id="RHEA:20629"/>
        <dbReference type="Rhea" id="RHEA-COMP:9863"/>
        <dbReference type="Rhea" id="RHEA-COMP:11604"/>
        <dbReference type="ChEBI" id="CHEBI:15377"/>
        <dbReference type="ChEBI" id="CHEBI:29999"/>
        <dbReference type="ChEBI" id="CHEBI:43474"/>
        <dbReference type="ChEBI" id="CHEBI:83421"/>
        <dbReference type="EC" id="3.1.3.16"/>
    </reaction>
</comment>
<protein>
    <recommendedName>
        <fullName evidence="9">Serine/threonine protein phosphatase PstP</fullName>
        <ecNumber evidence="2">3.1.3.16</ecNumber>
    </recommendedName>
    <alternativeName>
        <fullName evidence="11">Mycobacterial Ser/Thr phosphatase</fullName>
    </alternativeName>
    <alternativeName>
        <fullName evidence="10">PP2C-family Ser/Thr phosphatase</fullName>
    </alternativeName>
</protein>
<sequence length="505" mass="52485">MTIALRYAALSDVGLVRSNNQDSAYAGPHLLLVADGMGGHAGGDIASSLAVASLAPLDGEAFGSSEILERLGEAIETARLELVRRAREDSELSGMGTTVTALLRSGNKLAMAHMGDSRGYLLRGGQLSQVTKDHTFVQHLVDTGKITAEEAEHHPQRSVVMRVLGDFDLDLSPDLSVREAHPGDRWLLCSDGLSGMVSLETIERTMVENTDVTACAERLVQLALRAGGSDNITCIVADVLDLDDLPDGAAPDSGVQVVGSVAITRDAPTTAVDGPAARAAALLAEARATVGALAESSQQSPAAPDAVASEPDETIEVATAAPSTGSLSRSEKKAARAQERADAKAAKAEAKRGTGISSTELEEETGRGRWAWTLVSLVVLLAIVGTGAFFGYRWTQTQYYVGLADGKVTIFQGISQSVGPLELSEVYETSDVVASDLDRFEINQLERTIRAKSLDDARQRVADLAPEGAATDEPAAGETPAPTDGATTAAADAAPDGPTTAGGTS</sequence>
<dbReference type="CDD" id="cd00143">
    <property type="entry name" value="PP2Cc"/>
    <property type="match status" value="1"/>
</dbReference>
<dbReference type="GO" id="GO:0004722">
    <property type="term" value="F:protein serine/threonine phosphatase activity"/>
    <property type="evidence" value="ECO:0007669"/>
    <property type="project" value="UniProtKB-EC"/>
</dbReference>
<dbReference type="GO" id="GO:0046872">
    <property type="term" value="F:metal ion binding"/>
    <property type="evidence" value="ECO:0007669"/>
    <property type="project" value="UniProtKB-KW"/>
</dbReference>
<dbReference type="Gene3D" id="3.60.40.10">
    <property type="entry name" value="PPM-type phosphatase domain"/>
    <property type="match status" value="1"/>
</dbReference>
<dbReference type="EC" id="3.1.3.16" evidence="2"/>
<name>A0AAF0Z962_9MICO</name>
<accession>A0AAF0Z962</accession>
<evidence type="ECO:0000256" key="13">
    <source>
        <dbReference type="SAM" id="Phobius"/>
    </source>
</evidence>
<feature type="region of interest" description="Disordered" evidence="12">
    <location>
        <begin position="294"/>
        <end position="313"/>
    </location>
</feature>
<evidence type="ECO:0000256" key="10">
    <source>
        <dbReference type="ARBA" id="ARBA00077741"/>
    </source>
</evidence>
<evidence type="ECO:0000256" key="1">
    <source>
        <dbReference type="ARBA" id="ARBA00001936"/>
    </source>
</evidence>
<evidence type="ECO:0000256" key="7">
    <source>
        <dbReference type="ARBA" id="ARBA00047761"/>
    </source>
</evidence>
<gene>
    <name evidence="15" type="ORF">SANBI_000024</name>
</gene>
<reference evidence="16" key="1">
    <citation type="submission" date="2023-11" db="EMBL/GenBank/DDBJ databases">
        <authorList>
            <person name="Helweg L.P."/>
            <person name="Kiel A."/>
            <person name="Hitz F."/>
            <person name="Ruckert-Reed C."/>
            <person name="Busche T."/>
            <person name="Kaltschmidt B."/>
            <person name="Kaltschmidt C."/>
        </authorList>
    </citation>
    <scope>NUCLEOTIDE SEQUENCE [LARGE SCALE GENOMIC DNA]</scope>
    <source>
        <strain evidence="16">4.1</strain>
    </source>
</reference>
<proteinExistence type="predicted"/>
<evidence type="ECO:0000256" key="5">
    <source>
        <dbReference type="ARBA" id="ARBA00022912"/>
    </source>
</evidence>
<dbReference type="InterPro" id="IPR036457">
    <property type="entry name" value="PPM-type-like_dom_sf"/>
</dbReference>
<evidence type="ECO:0000256" key="9">
    <source>
        <dbReference type="ARBA" id="ARBA00071184"/>
    </source>
</evidence>
<evidence type="ECO:0000313" key="15">
    <source>
        <dbReference type="EMBL" id="WPF82423.1"/>
    </source>
</evidence>
<comment type="cofactor">
    <cofactor evidence="1">
        <name>Mn(2+)</name>
        <dbReference type="ChEBI" id="CHEBI:29035"/>
    </cofactor>
</comment>
<evidence type="ECO:0000256" key="4">
    <source>
        <dbReference type="ARBA" id="ARBA00022801"/>
    </source>
</evidence>
<evidence type="ECO:0000256" key="11">
    <source>
        <dbReference type="ARBA" id="ARBA00079123"/>
    </source>
</evidence>
<dbReference type="FunFam" id="3.60.40.10:FF:000002">
    <property type="entry name" value="Serine/threonine phosphatase stp"/>
    <property type="match status" value="1"/>
</dbReference>
<feature type="region of interest" description="Disordered" evidence="12">
    <location>
        <begin position="318"/>
        <end position="362"/>
    </location>
</feature>
<evidence type="ECO:0000259" key="14">
    <source>
        <dbReference type="PROSITE" id="PS51746"/>
    </source>
</evidence>
<dbReference type="Proteomes" id="UP001304340">
    <property type="component" value="Chromosome"/>
</dbReference>
<dbReference type="EMBL" id="CP138359">
    <property type="protein sequence ID" value="WPF82423.1"/>
    <property type="molecule type" value="Genomic_DNA"/>
</dbReference>
<organism evidence="15 16">
    <name type="scientific">Sanguibacter biliveldensis</name>
    <dbReference type="NCBI Taxonomy" id="3030830"/>
    <lineage>
        <taxon>Bacteria</taxon>
        <taxon>Bacillati</taxon>
        <taxon>Actinomycetota</taxon>
        <taxon>Actinomycetes</taxon>
        <taxon>Micrococcales</taxon>
        <taxon>Sanguibacteraceae</taxon>
        <taxon>Sanguibacter</taxon>
    </lineage>
</organism>
<keyword evidence="4" id="KW-0378">Hydrolase</keyword>
<keyword evidence="16" id="KW-1185">Reference proteome</keyword>
<dbReference type="KEGG" id="sbil:SANBI_000024"/>
<keyword evidence="13" id="KW-1133">Transmembrane helix</keyword>
<dbReference type="SMART" id="SM00331">
    <property type="entry name" value="PP2C_SIG"/>
    <property type="match status" value="1"/>
</dbReference>
<dbReference type="Pfam" id="PF13672">
    <property type="entry name" value="PP2C_2"/>
    <property type="match status" value="1"/>
</dbReference>
<keyword evidence="6" id="KW-0464">Manganese</keyword>
<evidence type="ECO:0000256" key="2">
    <source>
        <dbReference type="ARBA" id="ARBA00013081"/>
    </source>
</evidence>
<dbReference type="PANTHER" id="PTHR47992">
    <property type="entry name" value="PROTEIN PHOSPHATASE"/>
    <property type="match status" value="1"/>
</dbReference>
<feature type="domain" description="PPM-type phosphatase" evidence="14">
    <location>
        <begin position="6"/>
        <end position="239"/>
    </location>
</feature>
<evidence type="ECO:0000256" key="3">
    <source>
        <dbReference type="ARBA" id="ARBA00022723"/>
    </source>
</evidence>
<comment type="catalytic activity">
    <reaction evidence="8">
        <text>O-phospho-L-threonyl-[protein] + H2O = L-threonyl-[protein] + phosphate</text>
        <dbReference type="Rhea" id="RHEA:47004"/>
        <dbReference type="Rhea" id="RHEA-COMP:11060"/>
        <dbReference type="Rhea" id="RHEA-COMP:11605"/>
        <dbReference type="ChEBI" id="CHEBI:15377"/>
        <dbReference type="ChEBI" id="CHEBI:30013"/>
        <dbReference type="ChEBI" id="CHEBI:43474"/>
        <dbReference type="ChEBI" id="CHEBI:61977"/>
        <dbReference type="EC" id="3.1.3.16"/>
    </reaction>
</comment>
<keyword evidence="3" id="KW-0479">Metal-binding</keyword>
<dbReference type="NCBIfam" id="NF033484">
    <property type="entry name" value="Stp1_PP2C_phos"/>
    <property type="match status" value="1"/>
</dbReference>
<dbReference type="PROSITE" id="PS51746">
    <property type="entry name" value="PPM_2"/>
    <property type="match status" value="1"/>
</dbReference>
<dbReference type="SUPFAM" id="SSF81606">
    <property type="entry name" value="PP2C-like"/>
    <property type="match status" value="1"/>
</dbReference>
<evidence type="ECO:0000256" key="12">
    <source>
        <dbReference type="SAM" id="MobiDB-lite"/>
    </source>
</evidence>
<keyword evidence="13" id="KW-0472">Membrane</keyword>
<evidence type="ECO:0000256" key="8">
    <source>
        <dbReference type="ARBA" id="ARBA00048336"/>
    </source>
</evidence>
<feature type="compositionally biased region" description="Low complexity" evidence="12">
    <location>
        <begin position="465"/>
        <end position="505"/>
    </location>
</feature>
<evidence type="ECO:0000256" key="6">
    <source>
        <dbReference type="ARBA" id="ARBA00023211"/>
    </source>
</evidence>
<dbReference type="InterPro" id="IPR001932">
    <property type="entry name" value="PPM-type_phosphatase-like_dom"/>
</dbReference>
<dbReference type="AlphaFoldDB" id="A0AAF0Z962"/>
<evidence type="ECO:0000313" key="16">
    <source>
        <dbReference type="Proteomes" id="UP001304340"/>
    </source>
</evidence>
<feature type="transmembrane region" description="Helical" evidence="13">
    <location>
        <begin position="370"/>
        <end position="392"/>
    </location>
</feature>
<dbReference type="SMART" id="SM00332">
    <property type="entry name" value="PP2Cc"/>
    <property type="match status" value="1"/>
</dbReference>
<keyword evidence="13" id="KW-0812">Transmembrane</keyword>